<dbReference type="GO" id="GO:0003924">
    <property type="term" value="F:GTPase activity"/>
    <property type="evidence" value="ECO:0007669"/>
    <property type="project" value="InterPro"/>
</dbReference>
<reference evidence="10 11" key="1">
    <citation type="submission" date="2020-06" db="EMBL/GenBank/DDBJ databases">
        <title>REHAB project genomes.</title>
        <authorList>
            <person name="Shaw L.P."/>
        </authorList>
    </citation>
    <scope>NUCLEOTIDE SEQUENCE [LARGE SCALE GENOMIC DNA]</scope>
    <source>
        <strain evidence="10 11">RHBSTW-00604</strain>
    </source>
</reference>
<dbReference type="Gene3D" id="3.40.50.300">
    <property type="entry name" value="P-loop containing nucleotide triphosphate hydrolases"/>
    <property type="match status" value="1"/>
</dbReference>
<evidence type="ECO:0000256" key="4">
    <source>
        <dbReference type="ARBA" id="ARBA00023054"/>
    </source>
</evidence>
<dbReference type="EMBL" id="JABXPT010000004">
    <property type="protein sequence ID" value="MBA7898510.1"/>
    <property type="molecule type" value="Genomic_DNA"/>
</dbReference>
<evidence type="ECO:0000259" key="9">
    <source>
        <dbReference type="PROSITE" id="PS51718"/>
    </source>
</evidence>
<accession>A0A7W3AJJ5</accession>
<evidence type="ECO:0000256" key="5">
    <source>
        <dbReference type="ARBA" id="ARBA00023134"/>
    </source>
</evidence>
<evidence type="ECO:0000313" key="11">
    <source>
        <dbReference type="Proteomes" id="UP000518474"/>
    </source>
</evidence>
<feature type="domain" description="Dynamin-type G" evidence="9">
    <location>
        <begin position="65"/>
        <end position="374"/>
    </location>
</feature>
<dbReference type="PROSITE" id="PS51718">
    <property type="entry name" value="G_DYNAMIN_2"/>
    <property type="match status" value="1"/>
</dbReference>
<evidence type="ECO:0000256" key="6">
    <source>
        <dbReference type="ARBA" id="ARBA00023136"/>
    </source>
</evidence>
<dbReference type="InterPro" id="IPR030381">
    <property type="entry name" value="G_DYNAMIN_dom"/>
</dbReference>
<dbReference type="GO" id="GO:0016020">
    <property type="term" value="C:membrane"/>
    <property type="evidence" value="ECO:0007669"/>
    <property type="project" value="UniProtKB-SubCell"/>
</dbReference>
<feature type="coiled-coil region" evidence="7">
    <location>
        <begin position="440"/>
        <end position="488"/>
    </location>
</feature>
<keyword evidence="2" id="KW-0547">Nucleotide-binding</keyword>
<evidence type="ECO:0000256" key="7">
    <source>
        <dbReference type="SAM" id="Coils"/>
    </source>
</evidence>
<keyword evidence="3" id="KW-0378">Hydrolase</keyword>
<dbReference type="InterPro" id="IPR045063">
    <property type="entry name" value="Dynamin_N"/>
</dbReference>
<dbReference type="GO" id="GO:0008053">
    <property type="term" value="P:mitochondrial fusion"/>
    <property type="evidence" value="ECO:0007669"/>
    <property type="project" value="TreeGrafter"/>
</dbReference>
<evidence type="ECO:0000256" key="3">
    <source>
        <dbReference type="ARBA" id="ARBA00022801"/>
    </source>
</evidence>
<proteinExistence type="predicted"/>
<dbReference type="Pfam" id="PF00350">
    <property type="entry name" value="Dynamin_N"/>
    <property type="match status" value="1"/>
</dbReference>
<protein>
    <submittedName>
        <fullName evidence="10">Dynamin family protein</fullName>
    </submittedName>
</protein>
<organism evidence="10 11">
    <name type="scientific">Escherichia marmotae</name>
    <dbReference type="NCBI Taxonomy" id="1499973"/>
    <lineage>
        <taxon>Bacteria</taxon>
        <taxon>Pseudomonadati</taxon>
        <taxon>Pseudomonadota</taxon>
        <taxon>Gammaproteobacteria</taxon>
        <taxon>Enterobacterales</taxon>
        <taxon>Enterobacteriaceae</taxon>
        <taxon>Escherichia</taxon>
    </lineage>
</organism>
<dbReference type="GO" id="GO:0005525">
    <property type="term" value="F:GTP binding"/>
    <property type="evidence" value="ECO:0007669"/>
    <property type="project" value="UniProtKB-KW"/>
</dbReference>
<dbReference type="AlphaFoldDB" id="A0A7W3AJJ5"/>
<dbReference type="SUPFAM" id="SSF52540">
    <property type="entry name" value="P-loop containing nucleoside triphosphate hydrolases"/>
    <property type="match status" value="1"/>
</dbReference>
<dbReference type="InterPro" id="IPR027094">
    <property type="entry name" value="Mitofusin_fam"/>
</dbReference>
<dbReference type="Proteomes" id="UP000518474">
    <property type="component" value="Unassembled WGS sequence"/>
</dbReference>
<feature type="region of interest" description="Disordered" evidence="8">
    <location>
        <begin position="508"/>
        <end position="539"/>
    </location>
</feature>
<dbReference type="PANTHER" id="PTHR10465:SF0">
    <property type="entry name" value="SARCALUMENIN"/>
    <property type="match status" value="1"/>
</dbReference>
<evidence type="ECO:0000256" key="2">
    <source>
        <dbReference type="ARBA" id="ARBA00022741"/>
    </source>
</evidence>
<dbReference type="InterPro" id="IPR027417">
    <property type="entry name" value="P-loop_NTPase"/>
</dbReference>
<feature type="compositionally biased region" description="Basic and acidic residues" evidence="8">
    <location>
        <begin position="514"/>
        <end position="527"/>
    </location>
</feature>
<keyword evidence="4 7" id="KW-0175">Coiled coil</keyword>
<evidence type="ECO:0000256" key="1">
    <source>
        <dbReference type="ARBA" id="ARBA00004370"/>
    </source>
</evidence>
<evidence type="ECO:0000313" key="10">
    <source>
        <dbReference type="EMBL" id="MBA7898510.1"/>
    </source>
</evidence>
<keyword evidence="6" id="KW-0472">Membrane</keyword>
<name>A0A7W3AJJ5_9ESCH</name>
<dbReference type="RefSeq" id="WP_181478870.1">
    <property type="nucleotide sequence ID" value="NZ_CP056697.1"/>
</dbReference>
<keyword evidence="5" id="KW-0342">GTP-binding</keyword>
<dbReference type="PANTHER" id="PTHR10465">
    <property type="entry name" value="TRANSMEMBRANE GTPASE FZO1"/>
    <property type="match status" value="1"/>
</dbReference>
<evidence type="ECO:0000256" key="8">
    <source>
        <dbReference type="SAM" id="MobiDB-lite"/>
    </source>
</evidence>
<comment type="caution">
    <text evidence="10">The sequence shown here is derived from an EMBL/GenBank/DDBJ whole genome shotgun (WGS) entry which is preliminary data.</text>
</comment>
<gene>
    <name evidence="10" type="ORF">HV245_10015</name>
</gene>
<comment type="subcellular location">
    <subcellularLocation>
        <location evidence="1">Membrane</location>
    </subcellularLocation>
</comment>
<sequence>MHQEYMTEIFEEADRLLQLSIDFQKQMLNETDFFSDDSFENEQCFNKKNSLKRIEGLEGEKIKINRREMVLAVVGTMKAGKSTTINAIVGREILPNRNRPMTSVPTLIRHVPGKTTPTLHLEHIQPVRDLLKTLKEKTAIKERQEIEQELEDNKELPELLNILDDNSWLKNDYKGEQEIFKGLASFNDLVRLSKALGVEFPFEQYAEVQKLPVIEVEFSHLVGISESQGTLTLLDTPGPNEAKQPQMKAMMRDQLKKASAVLAVMDYTQLGSEADESVREELNSVAAVSGDRMYVLVNKFDNAGKNSDDAETTKQRVSVMLDSKVQPDRIYPTSSLQAYLSNRALNELKKTGGLPVDELWVDDFLNQILGGVIEKDELHENIDFIRKNTEKKWEKSGFELFIAGVIKSAHEKAAVIALQSAAAKLLQNAEEVNEYLSVRNTGLNMDIQRLNEQLTSLEADIQDISVRQDEMNNEVKRTMEEINGKTDEILKNVRLSFEEELNKYFKSGKRKEQRMREEEKKDAETKKTQKPKSPVGGAPWSGITGMFFRGGVKNEHAQERDFDPNSPEITFSSYMDAVNFVRGIESVVITLQCDADNKLCSELERIIKELETSFCSTAEDANEKIARRINERLKDDGFTVDIKFPSVKRVAHTQFGVSTNLVGLVEKKRETVVRRRRQTGIWGTVCSWFNTDDLGWEDYIDEVKRIVVNIHTVRNEFLKKTEQHFEALKGDINQNITLPVQLEIDDFFCAFRGKVEQLRSTLFQSTEDNKREQQARKRLSEQLQELLYDAEGIKTDSEQLEKRVEMMQ</sequence>
<feature type="coiled-coil region" evidence="7">
    <location>
        <begin position="769"/>
        <end position="803"/>
    </location>
</feature>